<sequence length="381" mass="44441">MQRRLKLGIEIFGQAPRLAKFPIDRQVWMELENYRVHYGPYEDEMMFILNSKLDEDVSELPGIGWIEANAPEYFKHLIRADQKYSEELYTLHFNTWNDIREILTVERKNVETNAGTKKNQKVSESVSATPAKTEYLGVELVHGDIKGDGFVIRPNHNVLIWENRKIKQEKVQSKTIQKFDKNGLGVLIDRVKGQDNVIPGIVKKMQFPFSEAEWRSMRKSDAVNMKSAARKVLDIAPVFAKALEVEYYKKGLPNFAKAKDVWRLKYLAYLLSDIQWINLSSLSLGHGVKQRKKNQLNKTSTLEKLNNNAGKPTSKVNTKANVSRKSRNQRGEKRERLTYEERRQRNAKKRLDYYDDQTYMENHYVRYPSARQRHNDGGGWS</sequence>
<gene>
    <name evidence="3" type="ORF">HAU20_09525</name>
    <name evidence="2" type="ORF">HAU43_01600</name>
</gene>
<evidence type="ECO:0000313" key="3">
    <source>
        <dbReference type="EMBL" id="MBJ7639613.1"/>
    </source>
</evidence>
<dbReference type="EMBL" id="JAAOCP010000013">
    <property type="protein sequence ID" value="MBJ7639613.1"/>
    <property type="molecule type" value="Genomic_DNA"/>
</dbReference>
<dbReference type="EMBL" id="JAAOCX010000002">
    <property type="protein sequence ID" value="MBJ7631801.1"/>
    <property type="molecule type" value="Genomic_DNA"/>
</dbReference>
<proteinExistence type="predicted"/>
<accession>A0A4Z0RLT0</accession>
<protein>
    <submittedName>
        <fullName evidence="3">Uncharacterized protein</fullName>
    </submittedName>
</protein>
<dbReference type="GeneID" id="57978765"/>
<feature type="region of interest" description="Disordered" evidence="1">
    <location>
        <begin position="304"/>
        <end position="353"/>
    </location>
</feature>
<evidence type="ECO:0000256" key="1">
    <source>
        <dbReference type="SAM" id="MobiDB-lite"/>
    </source>
</evidence>
<feature type="compositionally biased region" description="Polar residues" evidence="1">
    <location>
        <begin position="304"/>
        <end position="321"/>
    </location>
</feature>
<keyword evidence="4" id="KW-1185">Reference proteome</keyword>
<feature type="compositionally biased region" description="Basic and acidic residues" evidence="1">
    <location>
        <begin position="329"/>
        <end position="353"/>
    </location>
</feature>
<reference evidence="3" key="1">
    <citation type="submission" date="2020-02" db="EMBL/GenBank/DDBJ databases">
        <authorList>
            <person name="Fontana A."/>
            <person name="Patrone V."/>
            <person name="Morelli L."/>
        </authorList>
    </citation>
    <scope>NUCLEOTIDE SEQUENCE</scope>
    <source>
        <strain evidence="2">CCUG 30943</strain>
        <strain evidence="3">CCUG 43002</strain>
    </source>
</reference>
<dbReference type="Proteomes" id="UP000808038">
    <property type="component" value="Unassembled WGS sequence"/>
</dbReference>
<dbReference type="Proteomes" id="UP000728106">
    <property type="component" value="Unassembled WGS sequence"/>
</dbReference>
<reference evidence="3 4" key="2">
    <citation type="journal article" date="2021" name="Int. J. Food Microbiol.">
        <title>Safety demonstration of a microbial species for use in the food chain: Weissella confusa.</title>
        <authorList>
            <person name="Bourdichon F."/>
            <person name="Patrone V."/>
            <person name="Fontana A."/>
            <person name="Milani G."/>
            <person name="Morelli L."/>
        </authorList>
    </citation>
    <scope>NUCLEOTIDE SEQUENCE [LARGE SCALE GENOMIC DNA]</scope>
    <source>
        <strain evidence="2">CCUG 30943</strain>
        <strain evidence="3 4">CCUG 43002</strain>
    </source>
</reference>
<name>A0A4Z0RLT0_WEICO</name>
<dbReference type="RefSeq" id="WP_003608003.1">
    <property type="nucleotide sequence ID" value="NZ_ALXH01000125.1"/>
</dbReference>
<evidence type="ECO:0000313" key="4">
    <source>
        <dbReference type="Proteomes" id="UP000728106"/>
    </source>
</evidence>
<organism evidence="3 4">
    <name type="scientific">Weissella confusa</name>
    <name type="common">Lactobacillus confusus</name>
    <dbReference type="NCBI Taxonomy" id="1583"/>
    <lineage>
        <taxon>Bacteria</taxon>
        <taxon>Bacillati</taxon>
        <taxon>Bacillota</taxon>
        <taxon>Bacilli</taxon>
        <taxon>Lactobacillales</taxon>
        <taxon>Lactobacillaceae</taxon>
        <taxon>Weissella</taxon>
    </lineage>
</organism>
<dbReference type="AlphaFoldDB" id="A0A4Z0RLT0"/>
<comment type="caution">
    <text evidence="3">The sequence shown here is derived from an EMBL/GenBank/DDBJ whole genome shotgun (WGS) entry which is preliminary data.</text>
</comment>
<evidence type="ECO:0000313" key="2">
    <source>
        <dbReference type="EMBL" id="MBJ7631801.1"/>
    </source>
</evidence>